<evidence type="ECO:0000256" key="5">
    <source>
        <dbReference type="ARBA" id="ARBA00022729"/>
    </source>
</evidence>
<proteinExistence type="inferred from homology"/>
<dbReference type="AlphaFoldDB" id="A0A6B2H3D9"/>
<evidence type="ECO:0000256" key="11">
    <source>
        <dbReference type="RuleBase" id="RU003357"/>
    </source>
</evidence>
<evidence type="ECO:0000256" key="9">
    <source>
        <dbReference type="ARBA" id="ARBA00023237"/>
    </source>
</evidence>
<evidence type="ECO:0000256" key="6">
    <source>
        <dbReference type="ARBA" id="ARBA00023077"/>
    </source>
</evidence>
<organism evidence="15 16">
    <name type="scientific">Pontibacter fetidus</name>
    <dbReference type="NCBI Taxonomy" id="2700082"/>
    <lineage>
        <taxon>Bacteria</taxon>
        <taxon>Pseudomonadati</taxon>
        <taxon>Bacteroidota</taxon>
        <taxon>Cytophagia</taxon>
        <taxon>Cytophagales</taxon>
        <taxon>Hymenobacteraceae</taxon>
        <taxon>Pontibacter</taxon>
    </lineage>
</organism>
<dbReference type="Gene3D" id="2.60.40.1120">
    <property type="entry name" value="Carboxypeptidase-like, regulatory domain"/>
    <property type="match status" value="1"/>
</dbReference>
<dbReference type="PROSITE" id="PS52016">
    <property type="entry name" value="TONB_DEPENDENT_REC_3"/>
    <property type="match status" value="1"/>
</dbReference>
<dbReference type="GO" id="GO:0044718">
    <property type="term" value="P:siderophore transmembrane transport"/>
    <property type="evidence" value="ECO:0007669"/>
    <property type="project" value="TreeGrafter"/>
</dbReference>
<evidence type="ECO:0000256" key="10">
    <source>
        <dbReference type="PROSITE-ProRule" id="PRU01360"/>
    </source>
</evidence>
<keyword evidence="6 11" id="KW-0798">TonB box</keyword>
<dbReference type="Gene3D" id="2.40.170.20">
    <property type="entry name" value="TonB-dependent receptor, beta-barrel domain"/>
    <property type="match status" value="1"/>
</dbReference>
<dbReference type="InterPro" id="IPR008969">
    <property type="entry name" value="CarboxyPept-like_regulatory"/>
</dbReference>
<keyword evidence="16" id="KW-1185">Reference proteome</keyword>
<comment type="similarity">
    <text evidence="10 11">Belongs to the TonB-dependent receptor family.</text>
</comment>
<dbReference type="PANTHER" id="PTHR30069:SF29">
    <property type="entry name" value="HEMOGLOBIN AND HEMOGLOBIN-HAPTOGLOBIN-BINDING PROTEIN 1-RELATED"/>
    <property type="match status" value="1"/>
</dbReference>
<feature type="signal peptide" evidence="12">
    <location>
        <begin position="1"/>
        <end position="23"/>
    </location>
</feature>
<dbReference type="Proteomes" id="UP000478546">
    <property type="component" value="Unassembled WGS sequence"/>
</dbReference>
<accession>A0A6B2H3D9</accession>
<keyword evidence="9 10" id="KW-0998">Cell outer membrane</keyword>
<dbReference type="SUPFAM" id="SSF49464">
    <property type="entry name" value="Carboxypeptidase regulatory domain-like"/>
    <property type="match status" value="1"/>
</dbReference>
<evidence type="ECO:0000256" key="3">
    <source>
        <dbReference type="ARBA" id="ARBA00022452"/>
    </source>
</evidence>
<evidence type="ECO:0000313" key="15">
    <source>
        <dbReference type="EMBL" id="NDK55136.1"/>
    </source>
</evidence>
<reference evidence="15 16" key="1">
    <citation type="submission" date="2020-01" db="EMBL/GenBank/DDBJ databases">
        <authorList>
            <person name="Kim M.K."/>
        </authorList>
    </citation>
    <scope>NUCLEOTIDE SEQUENCE [LARGE SCALE GENOMIC DNA]</scope>
    <source>
        <strain evidence="15 16">BT213</strain>
    </source>
</reference>
<evidence type="ECO:0000256" key="7">
    <source>
        <dbReference type="ARBA" id="ARBA00023136"/>
    </source>
</evidence>
<comment type="caution">
    <text evidence="15">The sequence shown here is derived from an EMBL/GenBank/DDBJ whole genome shotgun (WGS) entry which is preliminary data.</text>
</comment>
<keyword evidence="3 10" id="KW-1134">Transmembrane beta strand</keyword>
<evidence type="ECO:0000256" key="1">
    <source>
        <dbReference type="ARBA" id="ARBA00004571"/>
    </source>
</evidence>
<evidence type="ECO:0000256" key="12">
    <source>
        <dbReference type="SAM" id="SignalP"/>
    </source>
</evidence>
<feature type="domain" description="TonB-dependent receptor plug" evidence="14">
    <location>
        <begin position="123"/>
        <end position="230"/>
    </location>
</feature>
<keyword evidence="4 10" id="KW-0812">Transmembrane</keyword>
<keyword evidence="7 10" id="KW-0472">Membrane</keyword>
<name>A0A6B2H3D9_9BACT</name>
<keyword evidence="8 15" id="KW-0675">Receptor</keyword>
<dbReference type="SUPFAM" id="SSF56935">
    <property type="entry name" value="Porins"/>
    <property type="match status" value="1"/>
</dbReference>
<dbReference type="GO" id="GO:0015344">
    <property type="term" value="F:siderophore uptake transmembrane transporter activity"/>
    <property type="evidence" value="ECO:0007669"/>
    <property type="project" value="TreeGrafter"/>
</dbReference>
<dbReference type="Gene3D" id="2.170.130.10">
    <property type="entry name" value="TonB-dependent receptor, plug domain"/>
    <property type="match status" value="1"/>
</dbReference>
<dbReference type="InterPro" id="IPR039426">
    <property type="entry name" value="TonB-dep_rcpt-like"/>
</dbReference>
<dbReference type="EMBL" id="JAAEAA010000004">
    <property type="protein sequence ID" value="NDK55136.1"/>
    <property type="molecule type" value="Genomic_DNA"/>
</dbReference>
<dbReference type="Pfam" id="PF00593">
    <property type="entry name" value="TonB_dep_Rec_b-barrel"/>
    <property type="match status" value="1"/>
</dbReference>
<dbReference type="InterPro" id="IPR036942">
    <property type="entry name" value="Beta-barrel_TonB_sf"/>
</dbReference>
<dbReference type="InterPro" id="IPR000531">
    <property type="entry name" value="Beta-barrel_TonB"/>
</dbReference>
<evidence type="ECO:0000259" key="13">
    <source>
        <dbReference type="Pfam" id="PF00593"/>
    </source>
</evidence>
<feature type="chain" id="PRO_5025646567" evidence="12">
    <location>
        <begin position="24"/>
        <end position="856"/>
    </location>
</feature>
<feature type="domain" description="TonB-dependent receptor-like beta-barrel" evidence="13">
    <location>
        <begin position="336"/>
        <end position="806"/>
    </location>
</feature>
<dbReference type="Pfam" id="PF13715">
    <property type="entry name" value="CarbopepD_reg_2"/>
    <property type="match status" value="1"/>
</dbReference>
<dbReference type="Pfam" id="PF07715">
    <property type="entry name" value="Plug"/>
    <property type="match status" value="1"/>
</dbReference>
<dbReference type="GO" id="GO:0009279">
    <property type="term" value="C:cell outer membrane"/>
    <property type="evidence" value="ECO:0007669"/>
    <property type="project" value="UniProtKB-SubCell"/>
</dbReference>
<gene>
    <name evidence="15" type="ORF">GWO68_04315</name>
</gene>
<dbReference type="PANTHER" id="PTHR30069">
    <property type="entry name" value="TONB-DEPENDENT OUTER MEMBRANE RECEPTOR"/>
    <property type="match status" value="1"/>
</dbReference>
<evidence type="ECO:0000313" key="16">
    <source>
        <dbReference type="Proteomes" id="UP000478546"/>
    </source>
</evidence>
<comment type="subcellular location">
    <subcellularLocation>
        <location evidence="1 10">Cell outer membrane</location>
        <topology evidence="1 10">Multi-pass membrane protein</topology>
    </subcellularLocation>
</comment>
<dbReference type="PROSITE" id="PS01156">
    <property type="entry name" value="TONB_DEPENDENT_REC_2"/>
    <property type="match status" value="1"/>
</dbReference>
<evidence type="ECO:0000256" key="8">
    <source>
        <dbReference type="ARBA" id="ARBA00023170"/>
    </source>
</evidence>
<keyword evidence="5 12" id="KW-0732">Signal</keyword>
<evidence type="ECO:0000259" key="14">
    <source>
        <dbReference type="Pfam" id="PF07715"/>
    </source>
</evidence>
<sequence length="856" mass="93621">MKKCLLFLITLVISFTTVVSAFAQGTVKGKIVDGTTKDPLPGATVILKGTSIAVPATADGTFTLKVDDPNASAILINFVGFTQKEISIAGLNGTKNLGTISLQPSESSLGEILVTANSYAIDRQTPVAISTISSELIVEKVGNQEFPELLKSTPGVYATKAGGGFGDSRINLRGFKNANVAVMINGVPVNDMENGSVYWSNWAGLTDVTKSMQVQRGLGASKVAVPSVGGTINIITKTTDAVKGGSLFYGIGNDGYNKIGFTYSTGLTDKGWAFAASGSKTEGNGWADGLQFEAYNYFFNISKLINDKHTISLTGFGAPQVHGQRSTRQKIQDYRNAPQGLKWNSDFGYQNGQMVSVRNNFYHKPQFSLNHYWTIDETSFLSTAVYASIGTGGGGNYTGTLNRTGDFYSPYDMDAAVDANVKSEDGRALTYLRASRNDHLWYGALSTYQKKINENINLLAGLDMRYYYGKHFTEVTDLLGSQYVLDNSDKNNPNKRAKVGDKISYNNDGVVLWEGGFLQGEYTSGPLSSFISVAASNTSYRRIDHFLSDDNPIQTTDFQHFFGYQAKGGANYNLSEVHNVFANVGYFEKAPFFNAVFVNNQNVPNPDAVNEKILSYELGYGYRTRALSANLNLYRTTWKDRSFTRQFQGAEPGSVYFANFLGVDALHQGVEVDFAYQPINALTIRGMASVGDWTWMNDLEKVDFTDETQTKTNSIGPVYMKGLKVGDAAQTTASIGVDYKVIDELKVGVDYNYYADFNSDFDPTTLDKPGLTPWKVPNYSLLDLNASFKMKIAGLNASLYANVNNVLGTEYISDGYATFEKVNVGQENETRISNASNSTVYFGTGRTWTTGLKINF</sequence>
<dbReference type="InterPro" id="IPR010917">
    <property type="entry name" value="TonB_rcpt_CS"/>
</dbReference>
<dbReference type="InterPro" id="IPR037066">
    <property type="entry name" value="Plug_dom_sf"/>
</dbReference>
<evidence type="ECO:0000256" key="4">
    <source>
        <dbReference type="ARBA" id="ARBA00022692"/>
    </source>
</evidence>
<dbReference type="RefSeq" id="WP_162345192.1">
    <property type="nucleotide sequence ID" value="NZ_JAAEAA010000004.1"/>
</dbReference>
<dbReference type="InterPro" id="IPR012910">
    <property type="entry name" value="Plug_dom"/>
</dbReference>
<protein>
    <submittedName>
        <fullName evidence="15">TonB-dependent receptor</fullName>
    </submittedName>
</protein>
<keyword evidence="2 10" id="KW-0813">Transport</keyword>
<evidence type="ECO:0000256" key="2">
    <source>
        <dbReference type="ARBA" id="ARBA00022448"/>
    </source>
</evidence>